<evidence type="ECO:0000313" key="9">
    <source>
        <dbReference type="Proteomes" id="UP000310685"/>
    </source>
</evidence>
<organism evidence="6 8">
    <name type="scientific">Wallemia mellicola</name>
    <dbReference type="NCBI Taxonomy" id="1708541"/>
    <lineage>
        <taxon>Eukaryota</taxon>
        <taxon>Fungi</taxon>
        <taxon>Dikarya</taxon>
        <taxon>Basidiomycota</taxon>
        <taxon>Wallemiomycotina</taxon>
        <taxon>Wallemiomycetes</taxon>
        <taxon>Wallemiales</taxon>
        <taxon>Wallemiaceae</taxon>
        <taxon>Wallemia</taxon>
    </lineage>
</organism>
<dbReference type="GO" id="GO:0005737">
    <property type="term" value="C:cytoplasm"/>
    <property type="evidence" value="ECO:0007669"/>
    <property type="project" value="UniProtKB-SubCell"/>
</dbReference>
<comment type="subunit">
    <text evidence="3">Binds the proteasome.</text>
</comment>
<dbReference type="Proteomes" id="UP000305647">
    <property type="component" value="Unassembled WGS sequence"/>
</dbReference>
<protein>
    <recommendedName>
        <fullName evidence="3">Tethering factor for nuclear proteasome STS1</fullName>
    </recommendedName>
</protein>
<dbReference type="GO" id="GO:0071630">
    <property type="term" value="P:nuclear protein quality control by the ubiquitin-proteasome system"/>
    <property type="evidence" value="ECO:0007669"/>
    <property type="project" value="UniProtKB-UniRule"/>
</dbReference>
<keyword evidence="3" id="KW-0813">Transport</keyword>
<dbReference type="EMBL" id="SPRC01000013">
    <property type="protein sequence ID" value="TIB80836.1"/>
    <property type="molecule type" value="Genomic_DNA"/>
</dbReference>
<evidence type="ECO:0000256" key="3">
    <source>
        <dbReference type="RuleBase" id="RU368013"/>
    </source>
</evidence>
<dbReference type="InterPro" id="IPR013868">
    <property type="entry name" value="Cut8/Sts1_fam"/>
</dbReference>
<evidence type="ECO:0000313" key="10">
    <source>
        <dbReference type="Proteomes" id="UP000310708"/>
    </source>
</evidence>
<feature type="region of interest" description="Disordered" evidence="4">
    <location>
        <begin position="1"/>
        <end position="50"/>
    </location>
</feature>
<feature type="compositionally biased region" description="Basic and acidic residues" evidence="4">
    <location>
        <begin position="29"/>
        <end position="50"/>
    </location>
</feature>
<dbReference type="GO" id="GO:0015031">
    <property type="term" value="P:protein transport"/>
    <property type="evidence" value="ECO:0007669"/>
    <property type="project" value="UniProtKB-UniRule"/>
</dbReference>
<evidence type="ECO:0000256" key="4">
    <source>
        <dbReference type="SAM" id="MobiDB-lite"/>
    </source>
</evidence>
<evidence type="ECO:0000256" key="2">
    <source>
        <dbReference type="ARBA" id="ARBA00023242"/>
    </source>
</evidence>
<keyword evidence="3" id="KW-0653">Protein transport</keyword>
<evidence type="ECO:0000313" key="8">
    <source>
        <dbReference type="Proteomes" id="UP000305647"/>
    </source>
</evidence>
<dbReference type="GO" id="GO:0070628">
    <property type="term" value="F:proteasome binding"/>
    <property type="evidence" value="ECO:0007669"/>
    <property type="project" value="TreeGrafter"/>
</dbReference>
<dbReference type="Proteomes" id="UP000310708">
    <property type="component" value="Unassembled WGS sequence"/>
</dbReference>
<evidence type="ECO:0000313" key="5">
    <source>
        <dbReference type="EMBL" id="TIB80836.1"/>
    </source>
</evidence>
<keyword evidence="3" id="KW-0963">Cytoplasm</keyword>
<dbReference type="PANTHER" id="PTHR28032:SF1">
    <property type="entry name" value="FI02826P"/>
    <property type="match status" value="1"/>
</dbReference>
<proteinExistence type="inferred from homology"/>
<reference evidence="8 9" key="1">
    <citation type="submission" date="2019-03" db="EMBL/GenBank/DDBJ databases">
        <title>Sequencing 25 genomes of Wallemia mellicola.</title>
        <authorList>
            <person name="Gostincar C."/>
        </authorList>
    </citation>
    <scope>NUCLEOTIDE SEQUENCE [LARGE SCALE GENOMIC DNA]</scope>
    <source>
        <strain evidence="5 9">EXF-6152</strain>
        <strain evidence="7 10">EXF-757</strain>
        <strain evidence="6 8">EXF-8738</strain>
    </source>
</reference>
<dbReference type="Proteomes" id="UP000310685">
    <property type="component" value="Unassembled WGS sequence"/>
</dbReference>
<gene>
    <name evidence="7" type="ORF">E3Q01_01352</name>
    <name evidence="6" type="ORF">E3Q10_01527</name>
    <name evidence="5" type="ORF">E3Q22_01672</name>
</gene>
<dbReference type="InterPro" id="IPR038422">
    <property type="entry name" value="Cut8/Sts1_sf"/>
</dbReference>
<dbReference type="GO" id="GO:0031965">
    <property type="term" value="C:nuclear membrane"/>
    <property type="evidence" value="ECO:0007669"/>
    <property type="project" value="TreeGrafter"/>
</dbReference>
<comment type="subcellular location">
    <subcellularLocation>
        <location evidence="3">Cytoplasm</location>
    </subcellularLocation>
    <subcellularLocation>
        <location evidence="3">Nucleus</location>
    </subcellularLocation>
</comment>
<dbReference type="EMBL" id="SPRO01000011">
    <property type="protein sequence ID" value="TIC31742.1"/>
    <property type="molecule type" value="Genomic_DNA"/>
</dbReference>
<name>A0A4T0PTW9_9BASI</name>
<evidence type="ECO:0000256" key="1">
    <source>
        <dbReference type="ARBA" id="ARBA00006199"/>
    </source>
</evidence>
<feature type="compositionally biased region" description="Low complexity" evidence="4">
    <location>
        <begin position="14"/>
        <end position="24"/>
    </location>
</feature>
<dbReference type="EMBL" id="SPRX01000012">
    <property type="protein sequence ID" value="TIC67237.1"/>
    <property type="molecule type" value="Genomic_DNA"/>
</dbReference>
<dbReference type="GO" id="GO:0031144">
    <property type="term" value="P:proteasome localization"/>
    <property type="evidence" value="ECO:0007669"/>
    <property type="project" value="UniProtKB-UniRule"/>
</dbReference>
<dbReference type="AlphaFoldDB" id="A0A4T0PTW9"/>
<keyword evidence="2 3" id="KW-0539">Nucleus</keyword>
<comment type="caution">
    <text evidence="6">The sequence shown here is derived from an EMBL/GenBank/DDBJ whole genome shotgun (WGS) entry which is preliminary data.</text>
</comment>
<comment type="similarity">
    <text evidence="1 3">Belongs to the cut8/STS1 family.</text>
</comment>
<dbReference type="Pfam" id="PF08559">
    <property type="entry name" value="Cut8"/>
    <property type="match status" value="1"/>
</dbReference>
<dbReference type="PANTHER" id="PTHR28032">
    <property type="entry name" value="FI02826P"/>
    <property type="match status" value="1"/>
</dbReference>
<evidence type="ECO:0000313" key="7">
    <source>
        <dbReference type="EMBL" id="TIC67237.1"/>
    </source>
</evidence>
<accession>A0A4T0PTW9</accession>
<dbReference type="Gene3D" id="1.20.58.1590">
    <property type="entry name" value="Tethering factor for nuclear proteasome Cut8/Sts1"/>
    <property type="match status" value="1"/>
</dbReference>
<comment type="function">
    <text evidence="3">Involved in ubiquitin-mediated protein degradation. Regulatory factor in the ubiquitin/proteasome pathway that controls the turnover of proteasome substrates. Targets proteasomes to the nucleus and facilitates the degradation of nuclear proteins.</text>
</comment>
<evidence type="ECO:0000313" key="6">
    <source>
        <dbReference type="EMBL" id="TIC31742.1"/>
    </source>
</evidence>
<sequence length="290" mass="32836">MAAISPMGFNFGNTKTSTKLLKSSKSSKKREFVNEDDTKMSIPDDEHENRPVRSLKKVKSTINNHTPDEPDLGVLLASLPHQSLLSIMNNIINQEPSVKSLILSKIPQPSLSTYLHALNDSTNRIIHSIPLGNTRAIYTLSRLKIPLTDWSKVISTYLPFFTSSNLHPADRFIAIQPTTLQFIRLLSHLPTITDDQLPTSLDYIWQKIRQSWSDWFNQIDDNVNNQGAMFSASILQTWAKGLDEICQSDKTPEGFHASCQIDLINLRQNWESNLGWLIAREITARPSWAV</sequence>